<evidence type="ECO:0000256" key="3">
    <source>
        <dbReference type="ARBA" id="ARBA00023065"/>
    </source>
</evidence>
<accession>A0A2R6B6I0</accession>
<comment type="similarity">
    <text evidence="1">Belongs to the V-ATPase E subunit family.</text>
</comment>
<feature type="region of interest" description="Disordered" evidence="4">
    <location>
        <begin position="28"/>
        <end position="57"/>
    </location>
</feature>
<dbReference type="SUPFAM" id="SSF160527">
    <property type="entry name" value="V-type ATPase subunit E-like"/>
    <property type="match status" value="1"/>
</dbReference>
<organism evidence="5 6">
    <name type="scientific">Candidatus Marsarchaeota G2 archaeon ECH_B_2</name>
    <dbReference type="NCBI Taxonomy" id="1978160"/>
    <lineage>
        <taxon>Archaea</taxon>
        <taxon>Candidatus Marsarchaeota</taxon>
        <taxon>Candidatus Marsarchaeota group 2</taxon>
    </lineage>
</organism>
<keyword evidence="3" id="KW-0406">Ion transport</keyword>
<evidence type="ECO:0000256" key="4">
    <source>
        <dbReference type="SAM" id="MobiDB-lite"/>
    </source>
</evidence>
<reference evidence="5 6" key="1">
    <citation type="submission" date="2017-04" db="EMBL/GenBank/DDBJ databases">
        <title>Novel microbial lineages endemic to geothermal iron-oxide mats fill important gaps in the evolutionary history of Archaea.</title>
        <authorList>
            <person name="Jay Z.J."/>
            <person name="Beam J.P."/>
            <person name="Dlakic M."/>
            <person name="Rusch D.B."/>
            <person name="Kozubal M.A."/>
            <person name="Inskeep W.P."/>
        </authorList>
    </citation>
    <scope>NUCLEOTIDE SEQUENCE [LARGE SCALE GENOMIC DNA]</scope>
    <source>
        <strain evidence="5">ECH_B_2</strain>
    </source>
</reference>
<dbReference type="InterPro" id="IPR038495">
    <property type="entry name" value="ATPase_E_C"/>
</dbReference>
<keyword evidence="2" id="KW-0813">Transport</keyword>
<dbReference type="GO" id="GO:0046961">
    <property type="term" value="F:proton-transporting ATPase activity, rotational mechanism"/>
    <property type="evidence" value="ECO:0007669"/>
    <property type="project" value="InterPro"/>
</dbReference>
<evidence type="ECO:0000256" key="2">
    <source>
        <dbReference type="ARBA" id="ARBA00022448"/>
    </source>
</evidence>
<dbReference type="EMBL" id="NEXH01000028">
    <property type="protein sequence ID" value="PSN94259.1"/>
    <property type="molecule type" value="Genomic_DNA"/>
</dbReference>
<evidence type="ECO:0000313" key="5">
    <source>
        <dbReference type="EMBL" id="PSN94259.1"/>
    </source>
</evidence>
<proteinExistence type="inferred from homology"/>
<dbReference type="InterPro" id="IPR002842">
    <property type="entry name" value="ATPase_V1_Esu"/>
</dbReference>
<evidence type="ECO:0000256" key="1">
    <source>
        <dbReference type="ARBA" id="ARBA00005901"/>
    </source>
</evidence>
<name>A0A2R6B6I0_9ARCH</name>
<gene>
    <name evidence="5" type="ORF">B9Q06_09820</name>
</gene>
<dbReference type="Pfam" id="PF01991">
    <property type="entry name" value="vATP-synt_E"/>
    <property type="match status" value="1"/>
</dbReference>
<dbReference type="Proteomes" id="UP000241284">
    <property type="component" value="Unassembled WGS sequence"/>
</dbReference>
<comment type="caution">
    <text evidence="5">The sequence shown here is derived from an EMBL/GenBank/DDBJ whole genome shotgun (WGS) entry which is preliminary data.</text>
</comment>
<evidence type="ECO:0008006" key="7">
    <source>
        <dbReference type="Google" id="ProtNLM"/>
    </source>
</evidence>
<evidence type="ECO:0000313" key="6">
    <source>
        <dbReference type="Proteomes" id="UP000241284"/>
    </source>
</evidence>
<sequence length="189" mass="21510">MSAEALLREVEDRLKKQLAELEAEYAQKMDEARRSNENEISRLKEDAEKQAKHLSEKEKTKILGSARLQAKRIVAEAKQMYVERGVEWMVKTLQKYSTSQEYKKLLGKMFEYAKKRLGRDLSVRCRPQDKSVFEKLGASISSADLDSVGGAVFTSSDGSLELDLRFEELIRLRGEELRSAIMGLAESNS</sequence>
<dbReference type="GO" id="GO:0033178">
    <property type="term" value="C:proton-transporting two-sector ATPase complex, catalytic domain"/>
    <property type="evidence" value="ECO:0007669"/>
    <property type="project" value="InterPro"/>
</dbReference>
<dbReference type="AlphaFoldDB" id="A0A2R6B6I0"/>
<protein>
    <recommendedName>
        <fullName evidence="7">V-type proton ATPase subunit E</fullName>
    </recommendedName>
</protein>
<dbReference type="Gene3D" id="3.30.2320.30">
    <property type="entry name" value="ATP synthase, E subunit, C-terminal"/>
    <property type="match status" value="1"/>
</dbReference>